<comment type="caution">
    <text evidence="3">The sequence shown here is derived from an EMBL/GenBank/DDBJ whole genome shotgun (WGS) entry which is preliminary data.</text>
</comment>
<dbReference type="Gene3D" id="3.40.50.720">
    <property type="entry name" value="NAD(P)-binding Rossmann-like Domain"/>
    <property type="match status" value="1"/>
</dbReference>
<evidence type="ECO:0000313" key="4">
    <source>
        <dbReference type="Proteomes" id="UP000593567"/>
    </source>
</evidence>
<reference evidence="3" key="1">
    <citation type="submission" date="2020-06" db="EMBL/GenBank/DDBJ databases">
        <title>Draft genome of Bugula neritina, a colonial animal packing powerful symbionts and potential medicines.</title>
        <authorList>
            <person name="Rayko M."/>
        </authorList>
    </citation>
    <scope>NUCLEOTIDE SEQUENCE [LARGE SCALE GENOMIC DNA]</scope>
    <source>
        <strain evidence="3">Kwan_BN1</strain>
    </source>
</reference>
<dbReference type="Proteomes" id="UP000593567">
    <property type="component" value="Unassembled WGS sequence"/>
</dbReference>
<protein>
    <submittedName>
        <fullName evidence="3">TP53I3</fullName>
    </submittedName>
</protein>
<dbReference type="PANTHER" id="PTHR48106">
    <property type="entry name" value="QUINONE OXIDOREDUCTASE PIG3-RELATED"/>
    <property type="match status" value="1"/>
</dbReference>
<keyword evidence="1" id="KW-0521">NADP</keyword>
<keyword evidence="4" id="KW-1185">Reference proteome</keyword>
<dbReference type="GO" id="GO:0048038">
    <property type="term" value="F:quinone binding"/>
    <property type="evidence" value="ECO:0007669"/>
    <property type="project" value="TreeGrafter"/>
</dbReference>
<keyword evidence="2" id="KW-0560">Oxidoreductase</keyword>
<proteinExistence type="predicted"/>
<dbReference type="Gene3D" id="3.90.180.10">
    <property type="entry name" value="Medium-chain alcohol dehydrogenases, catalytic domain"/>
    <property type="match status" value="1"/>
</dbReference>
<dbReference type="PANTHER" id="PTHR48106:SF18">
    <property type="entry name" value="QUINONE OXIDOREDUCTASE PIG3"/>
    <property type="match status" value="1"/>
</dbReference>
<organism evidence="3 4">
    <name type="scientific">Bugula neritina</name>
    <name type="common">Brown bryozoan</name>
    <name type="synonym">Sertularia neritina</name>
    <dbReference type="NCBI Taxonomy" id="10212"/>
    <lineage>
        <taxon>Eukaryota</taxon>
        <taxon>Metazoa</taxon>
        <taxon>Spiralia</taxon>
        <taxon>Lophotrochozoa</taxon>
        <taxon>Bryozoa</taxon>
        <taxon>Gymnolaemata</taxon>
        <taxon>Cheilostomatida</taxon>
        <taxon>Flustrina</taxon>
        <taxon>Buguloidea</taxon>
        <taxon>Bugulidae</taxon>
        <taxon>Bugula</taxon>
    </lineage>
</organism>
<dbReference type="Pfam" id="PF13602">
    <property type="entry name" value="ADH_zinc_N_2"/>
    <property type="match status" value="1"/>
</dbReference>
<dbReference type="EMBL" id="VXIV02002699">
    <property type="protein sequence ID" value="KAF6023542.1"/>
    <property type="molecule type" value="Genomic_DNA"/>
</dbReference>
<evidence type="ECO:0000256" key="1">
    <source>
        <dbReference type="ARBA" id="ARBA00022857"/>
    </source>
</evidence>
<name>A0A7J7JBA4_BUGNE</name>
<evidence type="ECO:0000256" key="2">
    <source>
        <dbReference type="ARBA" id="ARBA00023002"/>
    </source>
</evidence>
<gene>
    <name evidence="3" type="ORF">EB796_018139</name>
</gene>
<dbReference type="SUPFAM" id="SSF51735">
    <property type="entry name" value="NAD(P)-binding Rossmann-fold domains"/>
    <property type="match status" value="1"/>
</dbReference>
<dbReference type="GO" id="GO:0003960">
    <property type="term" value="F:quinone reductase (NADPH) activity"/>
    <property type="evidence" value="ECO:0007669"/>
    <property type="project" value="TreeGrafter"/>
</dbReference>
<dbReference type="GO" id="GO:0070402">
    <property type="term" value="F:NADPH binding"/>
    <property type="evidence" value="ECO:0007669"/>
    <property type="project" value="TreeGrafter"/>
</dbReference>
<accession>A0A7J7JBA4</accession>
<dbReference type="OrthoDB" id="3509362at2759"/>
<dbReference type="InterPro" id="IPR036291">
    <property type="entry name" value="NAD(P)-bd_dom_sf"/>
</dbReference>
<evidence type="ECO:0000313" key="3">
    <source>
        <dbReference type="EMBL" id="KAF6023542.1"/>
    </source>
</evidence>
<dbReference type="AlphaFoldDB" id="A0A7J7JBA4"/>
<sequence length="142" mass="15766">MYSTVVYIQVIPIGEGVDLVIDCVGGSYWQQNTDVLKTDGRWVLYGLMGGANVDGALLRKLLSKRISILPSTLKTRNKQYKADLIRSFETNILPAFDSKALKPVIDRSFELEDIGKAHALMESNLNAGKILLKVIPTTKEEL</sequence>